<evidence type="ECO:0000313" key="2">
    <source>
        <dbReference type="EMBL" id="CAG5158596.1"/>
    </source>
</evidence>
<accession>A0A8J2I126</accession>
<dbReference type="AlphaFoldDB" id="A0A8J2I126"/>
<dbReference type="EMBL" id="CAJRGZ010000019">
    <property type="protein sequence ID" value="CAG5158596.1"/>
    <property type="molecule type" value="Genomic_DNA"/>
</dbReference>
<feature type="compositionally biased region" description="Basic and acidic residues" evidence="1">
    <location>
        <begin position="509"/>
        <end position="532"/>
    </location>
</feature>
<feature type="region of interest" description="Disordered" evidence="1">
    <location>
        <begin position="509"/>
        <end position="539"/>
    </location>
</feature>
<dbReference type="OrthoDB" id="3694310at2759"/>
<name>A0A8J2I126_9PLEO</name>
<sequence length="539" mass="61766">MPPKRQRSAASAAPKGTKKIKTTHTPTRRSPRRNTSDDATNPQSKVETEPTTQRNSRAVKAPVANDDHEWEILDGDNREALLVGTTASNRLRLRFRRRHNDKQAEIVVHRYKKAVNEVDWNSSQDIMDINEWRNEVFDRTMGFPPKATRTKWTPFETAYLEVLHEKLKRVASTNAEFTMPHNTRILKAFNEYFEYRDGIRDKNGENMDPLGARTMVQLTSYMGRPGTKLRQLRNDLSKYNTSNDADGYFPTVKDTEIQGYLDGDGVIDLTEDVPAPGEPAQDLQVAPPSPSEKRPELHSAQKSSQAHHDATDNPQPKKKPRWVKPKETAVIPSTPEYILSLKARGYKWMYMPETDDEALRLHVAAGKKSPPDTTWIHQATKDLDDRISRRNSTRVNHEAFNRDLLDKYEPKGAMKDVEDWHKISARRDGAAAVTGLLNAADLPPHGYKGDIRDLARNRLLSEGELELIEARDDAIEKKYHMIERQRLLTIQEEYEASLFEKAKHDRAARLQRDDQYYDSDVTRADDTDSPHENEEDLEG</sequence>
<reference evidence="2" key="1">
    <citation type="submission" date="2021-05" db="EMBL/GenBank/DDBJ databases">
        <authorList>
            <person name="Stam R."/>
        </authorList>
    </citation>
    <scope>NUCLEOTIDE SEQUENCE</scope>
    <source>
        <strain evidence="2">CS162</strain>
    </source>
</reference>
<feature type="region of interest" description="Disordered" evidence="1">
    <location>
        <begin position="1"/>
        <end position="63"/>
    </location>
</feature>
<feature type="compositionally biased region" description="Polar residues" evidence="1">
    <location>
        <begin position="37"/>
        <end position="56"/>
    </location>
</feature>
<dbReference type="Proteomes" id="UP000676310">
    <property type="component" value="Unassembled WGS sequence"/>
</dbReference>
<proteinExistence type="predicted"/>
<dbReference type="GeneID" id="67016906"/>
<evidence type="ECO:0000313" key="3">
    <source>
        <dbReference type="Proteomes" id="UP000676310"/>
    </source>
</evidence>
<feature type="region of interest" description="Disordered" evidence="1">
    <location>
        <begin position="266"/>
        <end position="328"/>
    </location>
</feature>
<dbReference type="RefSeq" id="XP_043168712.1">
    <property type="nucleotide sequence ID" value="XM_043312777.1"/>
</dbReference>
<comment type="caution">
    <text evidence="2">The sequence shown here is derived from an EMBL/GenBank/DDBJ whole genome shotgun (WGS) entry which is preliminary data.</text>
</comment>
<organism evidence="2 3">
    <name type="scientific">Alternaria atra</name>
    <dbReference type="NCBI Taxonomy" id="119953"/>
    <lineage>
        <taxon>Eukaryota</taxon>
        <taxon>Fungi</taxon>
        <taxon>Dikarya</taxon>
        <taxon>Ascomycota</taxon>
        <taxon>Pezizomycotina</taxon>
        <taxon>Dothideomycetes</taxon>
        <taxon>Pleosporomycetidae</taxon>
        <taxon>Pleosporales</taxon>
        <taxon>Pleosporineae</taxon>
        <taxon>Pleosporaceae</taxon>
        <taxon>Alternaria</taxon>
        <taxon>Alternaria sect. Ulocladioides</taxon>
    </lineage>
</organism>
<feature type="compositionally biased region" description="Basic residues" evidence="1">
    <location>
        <begin position="16"/>
        <end position="32"/>
    </location>
</feature>
<keyword evidence="3" id="KW-1185">Reference proteome</keyword>
<evidence type="ECO:0000256" key="1">
    <source>
        <dbReference type="SAM" id="MobiDB-lite"/>
    </source>
</evidence>
<gene>
    <name evidence="2" type="ORF">ALTATR162_LOCUS5159</name>
</gene>
<protein>
    <submittedName>
        <fullName evidence="2">Uncharacterized protein</fullName>
    </submittedName>
</protein>